<dbReference type="EMBL" id="FPHH01000065">
    <property type="protein sequence ID" value="SFV62413.1"/>
    <property type="molecule type" value="Genomic_DNA"/>
</dbReference>
<reference evidence="2" key="1">
    <citation type="submission" date="2016-10" db="EMBL/GenBank/DDBJ databases">
        <authorList>
            <person name="de Groot N.N."/>
        </authorList>
    </citation>
    <scope>NUCLEOTIDE SEQUENCE</scope>
</reference>
<protein>
    <submittedName>
        <fullName evidence="2">Sulfur oxidation protein SoxY</fullName>
    </submittedName>
</protein>
<gene>
    <name evidence="2" type="ORF">MNB_SM-5-142</name>
</gene>
<accession>A0A1W1C9L4</accession>
<organism evidence="2">
    <name type="scientific">hydrothermal vent metagenome</name>
    <dbReference type="NCBI Taxonomy" id="652676"/>
    <lineage>
        <taxon>unclassified sequences</taxon>
        <taxon>metagenomes</taxon>
        <taxon>ecological metagenomes</taxon>
    </lineage>
</organism>
<evidence type="ECO:0000313" key="2">
    <source>
        <dbReference type="EMBL" id="SFV62413.1"/>
    </source>
</evidence>
<name>A0A1W1C9L4_9ZZZZ</name>
<dbReference type="PIRSF" id="PIRSF010312">
    <property type="entry name" value="Sulphur_oxidation_SoxY"/>
    <property type="match status" value="1"/>
</dbReference>
<dbReference type="InterPro" id="IPR032711">
    <property type="entry name" value="SoxY"/>
</dbReference>
<feature type="domain" description="Ig-like SoxY" evidence="1">
    <location>
        <begin position="44"/>
        <end position="147"/>
    </location>
</feature>
<evidence type="ECO:0000259" key="1">
    <source>
        <dbReference type="Pfam" id="PF13501"/>
    </source>
</evidence>
<dbReference type="AlphaFoldDB" id="A0A1W1C9L4"/>
<dbReference type="InterPro" id="IPR038162">
    <property type="entry name" value="SoxY_sf"/>
</dbReference>
<dbReference type="Gene3D" id="2.60.40.2470">
    <property type="entry name" value="SoxY domain"/>
    <property type="match status" value="1"/>
</dbReference>
<sequence>MERRKFLGLGLAAAALVPASLSALDFRKEKPDTWTSKNVADAVKALYGDVKPVEGDISVKAPKIASNGGAVPVTIKSGLELKTVALFQDVNPEAAVAVFTVPAGTKKVNYMIKIKMKASGSVTVIGEGVDGKFYKASQKLDVALGGCEG</sequence>
<proteinExistence type="predicted"/>
<dbReference type="InterPro" id="IPR016568">
    <property type="entry name" value="Sulphur_oxidation_SoxY"/>
</dbReference>
<dbReference type="Pfam" id="PF13501">
    <property type="entry name" value="SoxY"/>
    <property type="match status" value="1"/>
</dbReference>